<organism evidence="4 5">
    <name type="scientific">Lagenidium giganteum</name>
    <dbReference type="NCBI Taxonomy" id="4803"/>
    <lineage>
        <taxon>Eukaryota</taxon>
        <taxon>Sar</taxon>
        <taxon>Stramenopiles</taxon>
        <taxon>Oomycota</taxon>
        <taxon>Peronosporomycetes</taxon>
        <taxon>Pythiales</taxon>
        <taxon>Pythiaceae</taxon>
    </lineage>
</organism>
<evidence type="ECO:0000256" key="1">
    <source>
        <dbReference type="PROSITE-ProRule" id="PRU00175"/>
    </source>
</evidence>
<evidence type="ECO:0000259" key="3">
    <source>
        <dbReference type="PROSITE" id="PS50195"/>
    </source>
</evidence>
<accession>A0AAV2ZJC1</accession>
<protein>
    <recommendedName>
        <fullName evidence="6">RING-type domain-containing protein</fullName>
    </recommendedName>
</protein>
<evidence type="ECO:0000313" key="4">
    <source>
        <dbReference type="EMBL" id="DBA05424.1"/>
    </source>
</evidence>
<gene>
    <name evidence="4" type="ORF">N0F65_007586</name>
</gene>
<dbReference type="InterPro" id="IPR036871">
    <property type="entry name" value="PX_dom_sf"/>
</dbReference>
<dbReference type="CDD" id="cd06093">
    <property type="entry name" value="PX_domain"/>
    <property type="match status" value="1"/>
</dbReference>
<dbReference type="GO" id="GO:0061630">
    <property type="term" value="F:ubiquitin protein ligase activity"/>
    <property type="evidence" value="ECO:0007669"/>
    <property type="project" value="TreeGrafter"/>
</dbReference>
<keyword evidence="1" id="KW-0862">Zinc</keyword>
<keyword evidence="1" id="KW-0863">Zinc-finger</keyword>
<dbReference type="GO" id="GO:0035091">
    <property type="term" value="F:phosphatidylinositol binding"/>
    <property type="evidence" value="ECO:0007669"/>
    <property type="project" value="InterPro"/>
</dbReference>
<dbReference type="Pfam" id="PF00787">
    <property type="entry name" value="PX"/>
    <property type="match status" value="1"/>
</dbReference>
<dbReference type="SUPFAM" id="SSF64268">
    <property type="entry name" value="PX domain"/>
    <property type="match status" value="1"/>
</dbReference>
<comment type="caution">
    <text evidence="4">The sequence shown here is derived from an EMBL/GenBank/DDBJ whole genome shotgun (WGS) entry which is preliminary data.</text>
</comment>
<keyword evidence="5" id="KW-1185">Reference proteome</keyword>
<name>A0AAV2ZJC1_9STRA</name>
<reference evidence="4" key="2">
    <citation type="journal article" date="2023" name="Microbiol Resour">
        <title>Decontamination and Annotation of the Draft Genome Sequence of the Oomycete Lagenidium giganteum ARSEF 373.</title>
        <authorList>
            <person name="Morgan W.R."/>
            <person name="Tartar A."/>
        </authorList>
    </citation>
    <scope>NUCLEOTIDE SEQUENCE</scope>
    <source>
        <strain evidence="4">ARSEF 373</strain>
    </source>
</reference>
<evidence type="ECO:0000313" key="5">
    <source>
        <dbReference type="Proteomes" id="UP001146120"/>
    </source>
</evidence>
<dbReference type="EMBL" id="DAKRPA010000001">
    <property type="protein sequence ID" value="DBA05424.1"/>
    <property type="molecule type" value="Genomic_DNA"/>
</dbReference>
<sequence length="313" mass="36366">MSTGRKRSRSAMSVKPSFASIKLFEEEAHFRRLFKARHQEMNKMEIKTSTMRASFVDDPSYRFTVYTLQITSKVRRGDSGAWVLAKRYSEFFNFRKQLLKLILAWEAELDDSHRATREFGLISNSLRRPMSPNFPRKHMRCDTDAIVHERRHGLQEFVRKLLDAYVDISVYLYNSQPNDSTPYQCLRQIFLALEDFLDIPQEEKEVQYRQTAAVLALEDVEPVESEVDAPGPRERTCCICLDDTNSDDDDEEPVAFGLVRLPCAHMFHEDCVIDWFNASTTCPLCRENAVTEPPTSFDVSMYSELERRMSSLV</sequence>
<dbReference type="SMART" id="SM00184">
    <property type="entry name" value="RING"/>
    <property type="match status" value="1"/>
</dbReference>
<keyword evidence="1" id="KW-0479">Metal-binding</keyword>
<dbReference type="Gene3D" id="3.30.1520.10">
    <property type="entry name" value="Phox-like domain"/>
    <property type="match status" value="1"/>
</dbReference>
<dbReference type="InterPro" id="IPR001841">
    <property type="entry name" value="Znf_RING"/>
</dbReference>
<proteinExistence type="predicted"/>
<dbReference type="InterPro" id="IPR001683">
    <property type="entry name" value="PX_dom"/>
</dbReference>
<dbReference type="PANTHER" id="PTHR22765:SF411">
    <property type="entry name" value="OS02G0248440 PROTEIN"/>
    <property type="match status" value="1"/>
</dbReference>
<dbReference type="GO" id="GO:0006511">
    <property type="term" value="P:ubiquitin-dependent protein catabolic process"/>
    <property type="evidence" value="ECO:0007669"/>
    <property type="project" value="TreeGrafter"/>
</dbReference>
<dbReference type="InterPro" id="IPR013083">
    <property type="entry name" value="Znf_RING/FYVE/PHD"/>
</dbReference>
<dbReference type="GO" id="GO:0008270">
    <property type="term" value="F:zinc ion binding"/>
    <property type="evidence" value="ECO:0007669"/>
    <property type="project" value="UniProtKB-KW"/>
</dbReference>
<dbReference type="Gene3D" id="3.30.40.10">
    <property type="entry name" value="Zinc/RING finger domain, C3HC4 (zinc finger)"/>
    <property type="match status" value="1"/>
</dbReference>
<feature type="domain" description="PX" evidence="3">
    <location>
        <begin position="44"/>
        <end position="197"/>
    </location>
</feature>
<evidence type="ECO:0000259" key="2">
    <source>
        <dbReference type="PROSITE" id="PS50089"/>
    </source>
</evidence>
<dbReference type="PROSITE" id="PS50195">
    <property type="entry name" value="PX"/>
    <property type="match status" value="1"/>
</dbReference>
<feature type="domain" description="RING-type" evidence="2">
    <location>
        <begin position="237"/>
        <end position="286"/>
    </location>
</feature>
<dbReference type="Proteomes" id="UP001146120">
    <property type="component" value="Unassembled WGS sequence"/>
</dbReference>
<reference evidence="4" key="1">
    <citation type="submission" date="2022-11" db="EMBL/GenBank/DDBJ databases">
        <authorList>
            <person name="Morgan W.R."/>
            <person name="Tartar A."/>
        </authorList>
    </citation>
    <scope>NUCLEOTIDE SEQUENCE</scope>
    <source>
        <strain evidence="4">ARSEF 373</strain>
    </source>
</reference>
<evidence type="ECO:0008006" key="6">
    <source>
        <dbReference type="Google" id="ProtNLM"/>
    </source>
</evidence>
<dbReference type="InterPro" id="IPR051826">
    <property type="entry name" value="E3_ubiquitin-ligase_domain"/>
</dbReference>
<dbReference type="PANTHER" id="PTHR22765">
    <property type="entry name" value="RING FINGER AND PROTEASE ASSOCIATED DOMAIN-CONTAINING"/>
    <property type="match status" value="1"/>
</dbReference>
<dbReference type="SUPFAM" id="SSF57850">
    <property type="entry name" value="RING/U-box"/>
    <property type="match status" value="1"/>
</dbReference>
<dbReference type="PROSITE" id="PS50089">
    <property type="entry name" value="ZF_RING_2"/>
    <property type="match status" value="1"/>
</dbReference>
<dbReference type="Pfam" id="PF13639">
    <property type="entry name" value="zf-RING_2"/>
    <property type="match status" value="1"/>
</dbReference>
<dbReference type="AlphaFoldDB" id="A0AAV2ZJC1"/>